<feature type="transmembrane region" description="Helical" evidence="1">
    <location>
        <begin position="143"/>
        <end position="167"/>
    </location>
</feature>
<dbReference type="Proteomes" id="UP001165740">
    <property type="component" value="Chromosome 18"/>
</dbReference>
<name>A0A9W2ZFH4_BIOGL</name>
<reference evidence="3 4" key="1">
    <citation type="submission" date="2025-04" db="UniProtKB">
        <authorList>
            <consortium name="RefSeq"/>
        </authorList>
    </citation>
    <scope>IDENTIFICATION</scope>
</reference>
<keyword evidence="1" id="KW-1133">Transmembrane helix</keyword>
<dbReference type="RefSeq" id="XP_055873702.1">
    <property type="nucleotide sequence ID" value="XM_056017727.1"/>
</dbReference>
<accession>A0A9W2ZFH4</accession>
<dbReference type="GeneID" id="106065353"/>
<evidence type="ECO:0000313" key="2">
    <source>
        <dbReference type="Proteomes" id="UP001165740"/>
    </source>
</evidence>
<keyword evidence="1" id="KW-0472">Membrane</keyword>
<protein>
    <submittedName>
        <fullName evidence="3">Uncharacterized protein LOC106065353 isoform X1</fullName>
    </submittedName>
    <submittedName>
        <fullName evidence="4">Uncharacterized protein LOC106065353 isoform X2</fullName>
    </submittedName>
</protein>
<dbReference type="AlphaFoldDB" id="A0A9W2ZFH4"/>
<dbReference type="OrthoDB" id="10482447at2759"/>
<evidence type="ECO:0000313" key="4">
    <source>
        <dbReference type="RefSeq" id="XP_055873702.1"/>
    </source>
</evidence>
<organism evidence="2 4">
    <name type="scientific">Biomphalaria glabrata</name>
    <name type="common">Bloodfluke planorb</name>
    <name type="synonym">Freshwater snail</name>
    <dbReference type="NCBI Taxonomy" id="6526"/>
    <lineage>
        <taxon>Eukaryota</taxon>
        <taxon>Metazoa</taxon>
        <taxon>Spiralia</taxon>
        <taxon>Lophotrochozoa</taxon>
        <taxon>Mollusca</taxon>
        <taxon>Gastropoda</taxon>
        <taxon>Heterobranchia</taxon>
        <taxon>Euthyneura</taxon>
        <taxon>Panpulmonata</taxon>
        <taxon>Hygrophila</taxon>
        <taxon>Lymnaeoidea</taxon>
        <taxon>Planorbidae</taxon>
        <taxon>Biomphalaria</taxon>
    </lineage>
</organism>
<dbReference type="RefSeq" id="XP_055873701.1">
    <property type="nucleotide sequence ID" value="XM_056017726.1"/>
</dbReference>
<evidence type="ECO:0000313" key="3">
    <source>
        <dbReference type="RefSeq" id="XP_055873701.1"/>
    </source>
</evidence>
<proteinExistence type="predicted"/>
<keyword evidence="2" id="KW-1185">Reference proteome</keyword>
<gene>
    <name evidence="3 4" type="primary">LOC106065353</name>
</gene>
<sequence length="247" mass="27807">MKYYRYVLPIFLSGYTARSCKTNSNVINCTLQTFGQKHFEERTALKLTHNTTTIALLNSEMDTFIDLTSGFAEGILFKKEHHLTTGIYLKLNASDSVNDFHCIKMNFKDIPFSHVTRKPGLDVKVAECKGTSSRTPETPLANVLVSSIIPSAALILIITTLISCYCWRRSRNVSRSRDTESTVYATVTHGVRHEAPSGQIETNVDAMMNLSPPPLPLHPPPPRQHMAHGAEQQISKRVEHWHNFLTK</sequence>
<evidence type="ECO:0000256" key="1">
    <source>
        <dbReference type="SAM" id="Phobius"/>
    </source>
</evidence>
<keyword evidence="1" id="KW-0812">Transmembrane</keyword>